<evidence type="ECO:0000313" key="2">
    <source>
        <dbReference type="Proteomes" id="UP001236569"/>
    </source>
</evidence>
<reference evidence="1 2" key="1">
    <citation type="submission" date="2023-05" db="EMBL/GenBank/DDBJ databases">
        <title>Novel species of genus Flectobacillus isolated from stream in China.</title>
        <authorList>
            <person name="Lu H."/>
        </authorList>
    </citation>
    <scope>NUCLEOTIDE SEQUENCE [LARGE SCALE GENOMIC DNA]</scope>
    <source>
        <strain evidence="1 2">DC10W</strain>
    </source>
</reference>
<dbReference type="EMBL" id="JASHID010000003">
    <property type="protein sequence ID" value="MDI9863587.1"/>
    <property type="molecule type" value="Genomic_DNA"/>
</dbReference>
<accession>A0ABT6YJ18</accession>
<name>A0ABT6YJ18_9BACT</name>
<organism evidence="1 2">
    <name type="scientific">Flectobacillus longus</name>
    <dbReference type="NCBI Taxonomy" id="2984207"/>
    <lineage>
        <taxon>Bacteria</taxon>
        <taxon>Pseudomonadati</taxon>
        <taxon>Bacteroidota</taxon>
        <taxon>Cytophagia</taxon>
        <taxon>Cytophagales</taxon>
        <taxon>Flectobacillaceae</taxon>
        <taxon>Flectobacillus</taxon>
    </lineage>
</organism>
<comment type="caution">
    <text evidence="1">The sequence shown here is derived from an EMBL/GenBank/DDBJ whole genome shotgun (WGS) entry which is preliminary data.</text>
</comment>
<sequence length="164" mass="19280">MSPQEFRREVIRVTLKAIDKPPIAWITFNDALHTKILEVEEGISKENIELIENELPILECDMEKAYLLITTDRVISILDNVCHSTLIKDIQKFSNERESENYKKVAGKYPPTHSVTIIKKNGNEVSFLIDSHHPSHFVKILIYNILSFKEHNKWFINPRRNYYE</sequence>
<dbReference type="Proteomes" id="UP001236569">
    <property type="component" value="Unassembled WGS sequence"/>
</dbReference>
<proteinExistence type="predicted"/>
<keyword evidence="2" id="KW-1185">Reference proteome</keyword>
<dbReference type="RefSeq" id="WP_283368864.1">
    <property type="nucleotide sequence ID" value="NZ_JASHID010000003.1"/>
</dbReference>
<gene>
    <name evidence="1" type="ORF">QM480_04590</name>
</gene>
<protein>
    <submittedName>
        <fullName evidence="1">Uncharacterized protein</fullName>
    </submittedName>
</protein>
<evidence type="ECO:0000313" key="1">
    <source>
        <dbReference type="EMBL" id="MDI9863587.1"/>
    </source>
</evidence>